<evidence type="ECO:0000313" key="2">
    <source>
        <dbReference type="Proteomes" id="UP000635071"/>
    </source>
</evidence>
<reference evidence="1" key="1">
    <citation type="journal article" date="2014" name="Int. J. Syst. Evol. Microbiol.">
        <title>Complete genome sequence of Corynebacterium casei LMG S-19264T (=DSM 44701T), isolated from a smear-ripened cheese.</title>
        <authorList>
            <consortium name="US DOE Joint Genome Institute (JGI-PGF)"/>
            <person name="Walter F."/>
            <person name="Albersmeier A."/>
            <person name="Kalinowski J."/>
            <person name="Ruckert C."/>
        </authorList>
    </citation>
    <scope>NUCLEOTIDE SEQUENCE</scope>
    <source>
        <strain evidence="1">CGMCC 1.15519</strain>
    </source>
</reference>
<protein>
    <recommendedName>
        <fullName evidence="3">ABC transporter substrate-binding protein</fullName>
    </recommendedName>
</protein>
<organism evidence="1 2">
    <name type="scientific">Sandarakinorhabdus glacialis</name>
    <dbReference type="NCBI Taxonomy" id="1614636"/>
    <lineage>
        <taxon>Bacteria</taxon>
        <taxon>Pseudomonadati</taxon>
        <taxon>Pseudomonadota</taxon>
        <taxon>Alphaproteobacteria</taxon>
        <taxon>Sphingomonadales</taxon>
        <taxon>Sphingosinicellaceae</taxon>
        <taxon>Sandarakinorhabdus</taxon>
    </lineage>
</organism>
<comment type="caution">
    <text evidence="1">The sequence shown here is derived from an EMBL/GenBank/DDBJ whole genome shotgun (WGS) entry which is preliminary data.</text>
</comment>
<evidence type="ECO:0008006" key="3">
    <source>
        <dbReference type="Google" id="ProtNLM"/>
    </source>
</evidence>
<dbReference type="Proteomes" id="UP000635071">
    <property type="component" value="Unassembled WGS sequence"/>
</dbReference>
<accession>A0A916ZPM8</accession>
<proteinExistence type="predicted"/>
<dbReference type="SUPFAM" id="SSF53807">
    <property type="entry name" value="Helical backbone' metal receptor"/>
    <property type="match status" value="1"/>
</dbReference>
<keyword evidence="2" id="KW-1185">Reference proteome</keyword>
<evidence type="ECO:0000313" key="1">
    <source>
        <dbReference type="EMBL" id="GGE06557.1"/>
    </source>
</evidence>
<gene>
    <name evidence="1" type="ORF">GCM10011529_11190</name>
</gene>
<reference evidence="1" key="2">
    <citation type="submission" date="2020-09" db="EMBL/GenBank/DDBJ databases">
        <authorList>
            <person name="Sun Q."/>
            <person name="Zhou Y."/>
        </authorList>
    </citation>
    <scope>NUCLEOTIDE SEQUENCE</scope>
    <source>
        <strain evidence="1">CGMCC 1.15519</strain>
    </source>
</reference>
<dbReference type="Gene3D" id="3.40.50.1980">
    <property type="entry name" value="Nitrogenase molybdenum iron protein domain"/>
    <property type="match status" value="1"/>
</dbReference>
<dbReference type="RefSeq" id="WP_188761947.1">
    <property type="nucleotide sequence ID" value="NZ_BMJM01000003.1"/>
</dbReference>
<sequence>MHVFWAGFGLGLLVASVAASGSLVARVAQPASVRIAMDTSAVRPERPRRIASLDACTDELALLLAAPGQLISVSRAGADPRQSLLSARAAGLKTNDGRVADVTGMGPDLLLIDGGDGNAANTARELGIAAAAVPQPRSLAEVRDTVRKVALALALGRPEAGARLIARMDGDLGVPSARPLATLMVDGGGKTIAPEGLAAQWLRHAGLQQQPIMPGMVDFGRLQRDPPRVLLIVRQQPGLVGGNQSWRANPAMKTLPPQVRLVETDGRAWACPGPARAAEAARLRSVVHALR</sequence>
<dbReference type="EMBL" id="BMJM01000003">
    <property type="protein sequence ID" value="GGE06557.1"/>
    <property type="molecule type" value="Genomic_DNA"/>
</dbReference>
<dbReference type="AlphaFoldDB" id="A0A916ZPM8"/>
<name>A0A916ZPM8_9SPHN</name>